<name>A0A2P2QVJ6_RHIMU</name>
<dbReference type="EMBL" id="GGEC01090410">
    <property type="protein sequence ID" value="MBX70894.1"/>
    <property type="molecule type" value="Transcribed_RNA"/>
</dbReference>
<accession>A0A2P2QVJ6</accession>
<proteinExistence type="predicted"/>
<dbReference type="AlphaFoldDB" id="A0A2P2QVJ6"/>
<evidence type="ECO:0000256" key="1">
    <source>
        <dbReference type="SAM" id="MobiDB-lite"/>
    </source>
</evidence>
<reference evidence="2" key="1">
    <citation type="submission" date="2018-02" db="EMBL/GenBank/DDBJ databases">
        <title>Rhizophora mucronata_Transcriptome.</title>
        <authorList>
            <person name="Meera S.P."/>
            <person name="Sreeshan A."/>
            <person name="Augustine A."/>
        </authorList>
    </citation>
    <scope>NUCLEOTIDE SEQUENCE</scope>
    <source>
        <tissue evidence="2">Leaf</tissue>
    </source>
</reference>
<protein>
    <submittedName>
        <fullName evidence="2">Uncharacterized protein</fullName>
    </submittedName>
</protein>
<organism evidence="2">
    <name type="scientific">Rhizophora mucronata</name>
    <name type="common">Asiatic mangrove</name>
    <dbReference type="NCBI Taxonomy" id="61149"/>
    <lineage>
        <taxon>Eukaryota</taxon>
        <taxon>Viridiplantae</taxon>
        <taxon>Streptophyta</taxon>
        <taxon>Embryophyta</taxon>
        <taxon>Tracheophyta</taxon>
        <taxon>Spermatophyta</taxon>
        <taxon>Magnoliopsida</taxon>
        <taxon>eudicotyledons</taxon>
        <taxon>Gunneridae</taxon>
        <taxon>Pentapetalae</taxon>
        <taxon>rosids</taxon>
        <taxon>fabids</taxon>
        <taxon>Malpighiales</taxon>
        <taxon>Rhizophoraceae</taxon>
        <taxon>Rhizophora</taxon>
    </lineage>
</organism>
<feature type="compositionally biased region" description="Basic residues" evidence="1">
    <location>
        <begin position="1"/>
        <end position="10"/>
    </location>
</feature>
<evidence type="ECO:0000313" key="2">
    <source>
        <dbReference type="EMBL" id="MBX70894.1"/>
    </source>
</evidence>
<sequence>MKIKQRKKFSSSHIVETEKQEFMRI</sequence>
<feature type="compositionally biased region" description="Basic and acidic residues" evidence="1">
    <location>
        <begin position="15"/>
        <end position="25"/>
    </location>
</feature>
<feature type="region of interest" description="Disordered" evidence="1">
    <location>
        <begin position="1"/>
        <end position="25"/>
    </location>
</feature>